<protein>
    <submittedName>
        <fullName evidence="3">Uncharacterized protein LOC116304701</fullName>
    </submittedName>
</protein>
<accession>A0A6P8ITK1</accession>
<dbReference type="AlphaFoldDB" id="A0A6P8ITK1"/>
<organism evidence="2 3">
    <name type="scientific">Actinia tenebrosa</name>
    <name type="common">Australian red waratah sea anemone</name>
    <dbReference type="NCBI Taxonomy" id="6105"/>
    <lineage>
        <taxon>Eukaryota</taxon>
        <taxon>Metazoa</taxon>
        <taxon>Cnidaria</taxon>
        <taxon>Anthozoa</taxon>
        <taxon>Hexacorallia</taxon>
        <taxon>Actiniaria</taxon>
        <taxon>Actiniidae</taxon>
        <taxon>Actinia</taxon>
    </lineage>
</organism>
<sequence>METESVLENKFPPERNENRALPSQPETRAEGMTHPLERENKKSAISGTPEVHILSFHSSKPSVYQVENVFKDVYEELAIPSNPKASADQHINIQDYIMKHKPEYLVLVSDLEYIQDMLHLDNQVQLYKEIVKSFSFGAKLVFIITVDKNYREGYLISDVVHIVFTTLNQDIPGSEQPMVMSWNTTPWSVHKDALVQLLSPYGNVQRATPQQYGATGKYDPIPSVPSGTQPERAPRGFYRASISYGRVVDVLKSEPRGWKPDEGDLNNMLMKHGSAKKAIIEFWDKGDGCGLQCAVHRSETKLYKIAEGVATNKQFITVYSYHADEKTMDEVRNFVHHVGAHELLPCPSIEPLSLMHEIKFNNPDYVMFSADFDVLGNAHEVKKLMLEQGHNIKDIIENHVGAAQYASDKGYLRYKAIISYSKVTQVLECDPPDWKPDEAILNKVLFENKKEKKALLEIWVNKAGDISFITVATESKIKVLKDTFSGYLGYLTSSFSKKKKDEKKPDTEYSV</sequence>
<dbReference type="KEGG" id="aten:116304701"/>
<dbReference type="Proteomes" id="UP000515163">
    <property type="component" value="Unplaced"/>
</dbReference>
<dbReference type="RefSeq" id="XP_031570334.1">
    <property type="nucleotide sequence ID" value="XM_031714474.1"/>
</dbReference>
<reference evidence="3" key="1">
    <citation type="submission" date="2025-08" db="UniProtKB">
        <authorList>
            <consortium name="RefSeq"/>
        </authorList>
    </citation>
    <scope>IDENTIFICATION</scope>
    <source>
        <tissue evidence="3">Tentacle</tissue>
    </source>
</reference>
<dbReference type="InParanoid" id="A0A6P8ITK1"/>
<dbReference type="OrthoDB" id="10065203at2759"/>
<evidence type="ECO:0000313" key="2">
    <source>
        <dbReference type="Proteomes" id="UP000515163"/>
    </source>
</evidence>
<proteinExistence type="predicted"/>
<gene>
    <name evidence="3" type="primary">LOC116304701</name>
</gene>
<feature type="region of interest" description="Disordered" evidence="1">
    <location>
        <begin position="1"/>
        <end position="38"/>
    </location>
</feature>
<evidence type="ECO:0000256" key="1">
    <source>
        <dbReference type="SAM" id="MobiDB-lite"/>
    </source>
</evidence>
<feature type="compositionally biased region" description="Basic and acidic residues" evidence="1">
    <location>
        <begin position="27"/>
        <end position="38"/>
    </location>
</feature>
<name>A0A6P8ITK1_ACTTE</name>
<keyword evidence="2" id="KW-1185">Reference proteome</keyword>
<dbReference type="GeneID" id="116304701"/>
<evidence type="ECO:0000313" key="3">
    <source>
        <dbReference type="RefSeq" id="XP_031570334.1"/>
    </source>
</evidence>